<evidence type="ECO:0000256" key="1">
    <source>
        <dbReference type="ARBA" id="ARBA00004651"/>
    </source>
</evidence>
<dbReference type="InterPro" id="IPR050809">
    <property type="entry name" value="UgpAE/MalFG_permease"/>
</dbReference>
<dbReference type="AlphaFoldDB" id="A0A1I0QSK1"/>
<dbReference type="Gene3D" id="1.10.3720.10">
    <property type="entry name" value="MetI-like"/>
    <property type="match status" value="1"/>
</dbReference>
<evidence type="ECO:0000256" key="3">
    <source>
        <dbReference type="ARBA" id="ARBA00022475"/>
    </source>
</evidence>
<evidence type="ECO:0000256" key="7">
    <source>
        <dbReference type="RuleBase" id="RU363032"/>
    </source>
</evidence>
<comment type="subcellular location">
    <subcellularLocation>
        <location evidence="1 7">Cell membrane</location>
        <topology evidence="1 7">Multi-pass membrane protein</topology>
    </subcellularLocation>
</comment>
<proteinExistence type="inferred from homology"/>
<dbReference type="EMBL" id="FOIS01000005">
    <property type="protein sequence ID" value="SEW30290.1"/>
    <property type="molecule type" value="Genomic_DNA"/>
</dbReference>
<sequence>MSTRNLFDVGGRTERYRTVLSENWFAYLLIMPVLLFLVALMWLPFLQGVYMSFNEWPFGGEPTWIGLTNYEFLLQWEPFYTSLKATVIFSLTTVLQLVVALAAALAVRELRRGKSLVSAAFLLSYTMPPLVIGTIWAYLLEPDFGPVFGYLTEWSVLEETIYWGSSGPLSLAVVMFVTTWTFWPFMFLIISASLESIPEELYESARMYGAGPLQTFLRVTLPQLKSAILVALSIRIIWNMTKISQVLQITNGGPGYDTSILAVLLYQFAYERGQMGIAYAIGIILLVMTLGFVAVFIREFERASEGAGA</sequence>
<feature type="transmembrane region" description="Helical" evidence="7">
    <location>
        <begin position="169"/>
        <end position="194"/>
    </location>
</feature>
<dbReference type="PROSITE" id="PS50928">
    <property type="entry name" value="ABC_TM1"/>
    <property type="match status" value="1"/>
</dbReference>
<evidence type="ECO:0000313" key="10">
    <source>
        <dbReference type="Proteomes" id="UP000183275"/>
    </source>
</evidence>
<dbReference type="eggNOG" id="arCOG00157">
    <property type="taxonomic scope" value="Archaea"/>
</dbReference>
<dbReference type="GO" id="GO:0055085">
    <property type="term" value="P:transmembrane transport"/>
    <property type="evidence" value="ECO:0007669"/>
    <property type="project" value="InterPro"/>
</dbReference>
<feature type="transmembrane region" description="Helical" evidence="7">
    <location>
        <begin position="215"/>
        <end position="238"/>
    </location>
</feature>
<keyword evidence="5 7" id="KW-1133">Transmembrane helix</keyword>
<feature type="transmembrane region" description="Helical" evidence="7">
    <location>
        <begin position="24"/>
        <end position="45"/>
    </location>
</feature>
<dbReference type="SUPFAM" id="SSF161098">
    <property type="entry name" value="MetI-like"/>
    <property type="match status" value="1"/>
</dbReference>
<feature type="domain" description="ABC transmembrane type-1" evidence="8">
    <location>
        <begin position="82"/>
        <end position="296"/>
    </location>
</feature>
<dbReference type="STRING" id="1202768.SAMN05216285_3831"/>
<gene>
    <name evidence="9" type="ORF">SAMN05216285_3831</name>
</gene>
<name>A0A1I0QSK1_9EURY</name>
<evidence type="ECO:0000313" key="9">
    <source>
        <dbReference type="EMBL" id="SEW30290.1"/>
    </source>
</evidence>
<evidence type="ECO:0000256" key="2">
    <source>
        <dbReference type="ARBA" id="ARBA00022448"/>
    </source>
</evidence>
<keyword evidence="6 7" id="KW-0472">Membrane</keyword>
<dbReference type="GO" id="GO:0005886">
    <property type="term" value="C:plasma membrane"/>
    <property type="evidence" value="ECO:0007669"/>
    <property type="project" value="UniProtKB-SubCell"/>
</dbReference>
<feature type="transmembrane region" description="Helical" evidence="7">
    <location>
        <begin position="119"/>
        <end position="139"/>
    </location>
</feature>
<keyword evidence="2 7" id="KW-0813">Transport</keyword>
<dbReference type="PANTHER" id="PTHR43227">
    <property type="entry name" value="BLL4140 PROTEIN"/>
    <property type="match status" value="1"/>
</dbReference>
<evidence type="ECO:0000256" key="4">
    <source>
        <dbReference type="ARBA" id="ARBA00022692"/>
    </source>
</evidence>
<dbReference type="RefSeq" id="WP_049989138.1">
    <property type="nucleotide sequence ID" value="NZ_FOIS01000005.1"/>
</dbReference>
<organism evidence="9 10">
    <name type="scientific">Natrinema salifodinae</name>
    <dbReference type="NCBI Taxonomy" id="1202768"/>
    <lineage>
        <taxon>Archaea</taxon>
        <taxon>Methanobacteriati</taxon>
        <taxon>Methanobacteriota</taxon>
        <taxon>Stenosarchaea group</taxon>
        <taxon>Halobacteria</taxon>
        <taxon>Halobacteriales</taxon>
        <taxon>Natrialbaceae</taxon>
        <taxon>Natrinema</taxon>
    </lineage>
</organism>
<protein>
    <submittedName>
        <fullName evidence="9">Carbohydrate ABC transporter membrane protein 1, CUT1 family</fullName>
    </submittedName>
</protein>
<comment type="similarity">
    <text evidence="7">Belongs to the binding-protein-dependent transport system permease family.</text>
</comment>
<dbReference type="PANTHER" id="PTHR43227:SF11">
    <property type="entry name" value="BLL4140 PROTEIN"/>
    <property type="match status" value="1"/>
</dbReference>
<reference evidence="10" key="1">
    <citation type="submission" date="2016-10" db="EMBL/GenBank/DDBJ databases">
        <authorList>
            <person name="Varghese N."/>
        </authorList>
    </citation>
    <scope>NUCLEOTIDE SEQUENCE [LARGE SCALE GENOMIC DNA]</scope>
    <source>
        <strain evidence="10">CGMCC 1.12284</strain>
    </source>
</reference>
<evidence type="ECO:0000259" key="8">
    <source>
        <dbReference type="PROSITE" id="PS50928"/>
    </source>
</evidence>
<keyword evidence="10" id="KW-1185">Reference proteome</keyword>
<dbReference type="OrthoDB" id="45815at2157"/>
<keyword evidence="3" id="KW-1003">Cell membrane</keyword>
<evidence type="ECO:0000256" key="6">
    <source>
        <dbReference type="ARBA" id="ARBA00023136"/>
    </source>
</evidence>
<dbReference type="InterPro" id="IPR035906">
    <property type="entry name" value="MetI-like_sf"/>
</dbReference>
<accession>A0A1I0QSK1</accession>
<dbReference type="Pfam" id="PF00528">
    <property type="entry name" value="BPD_transp_1"/>
    <property type="match status" value="1"/>
</dbReference>
<evidence type="ECO:0000256" key="5">
    <source>
        <dbReference type="ARBA" id="ARBA00022989"/>
    </source>
</evidence>
<keyword evidence="4 7" id="KW-0812">Transmembrane</keyword>
<feature type="transmembrane region" description="Helical" evidence="7">
    <location>
        <begin position="87"/>
        <end position="107"/>
    </location>
</feature>
<dbReference type="CDD" id="cd06261">
    <property type="entry name" value="TM_PBP2"/>
    <property type="match status" value="1"/>
</dbReference>
<dbReference type="InterPro" id="IPR000515">
    <property type="entry name" value="MetI-like"/>
</dbReference>
<dbReference type="Proteomes" id="UP000183275">
    <property type="component" value="Unassembled WGS sequence"/>
</dbReference>
<feature type="transmembrane region" description="Helical" evidence="7">
    <location>
        <begin position="277"/>
        <end position="297"/>
    </location>
</feature>